<evidence type="ECO:0000256" key="4">
    <source>
        <dbReference type="ARBA" id="ARBA00022737"/>
    </source>
</evidence>
<evidence type="ECO:0000313" key="13">
    <source>
        <dbReference type="Proteomes" id="UP001338582"/>
    </source>
</evidence>
<evidence type="ECO:0000256" key="3">
    <source>
        <dbReference type="ARBA" id="ARBA00022692"/>
    </source>
</evidence>
<dbReference type="Proteomes" id="UP001338582">
    <property type="component" value="Chromosome 2"/>
</dbReference>
<feature type="transmembrane region" description="Helical" evidence="11">
    <location>
        <begin position="368"/>
        <end position="391"/>
    </location>
</feature>
<feature type="repeat" description="Solcar" evidence="9">
    <location>
        <begin position="48"/>
        <end position="139"/>
    </location>
</feature>
<evidence type="ECO:0000256" key="9">
    <source>
        <dbReference type="PROSITE-ProRule" id="PRU00282"/>
    </source>
</evidence>
<dbReference type="PRINTS" id="PR00926">
    <property type="entry name" value="MITOCARRIER"/>
</dbReference>
<protein>
    <recommendedName>
        <fullName evidence="14">Mitochondrial carrier protein LEU5</fullName>
    </recommendedName>
</protein>
<dbReference type="KEGG" id="asau:88173210"/>
<dbReference type="SUPFAM" id="SSF103506">
    <property type="entry name" value="Mitochondrial carrier"/>
    <property type="match status" value="1"/>
</dbReference>
<evidence type="ECO:0000256" key="8">
    <source>
        <dbReference type="ARBA" id="ARBA00023136"/>
    </source>
</evidence>
<name>A0AAX4H8D6_9ASCO</name>
<dbReference type="GeneID" id="88173210"/>
<comment type="similarity">
    <text evidence="10">Belongs to the mitochondrial carrier (TC 2.A.29) family.</text>
</comment>
<dbReference type="GO" id="GO:0005743">
    <property type="term" value="C:mitochondrial inner membrane"/>
    <property type="evidence" value="ECO:0007669"/>
    <property type="project" value="UniProtKB-SubCell"/>
</dbReference>
<keyword evidence="5" id="KW-0999">Mitochondrion inner membrane</keyword>
<dbReference type="GO" id="GO:0055085">
    <property type="term" value="P:transmembrane transport"/>
    <property type="evidence" value="ECO:0007669"/>
    <property type="project" value="InterPro"/>
</dbReference>
<evidence type="ECO:0000256" key="6">
    <source>
        <dbReference type="ARBA" id="ARBA00022989"/>
    </source>
</evidence>
<dbReference type="InterPro" id="IPR002067">
    <property type="entry name" value="MCP"/>
</dbReference>
<comment type="subcellular location">
    <subcellularLocation>
        <location evidence="1">Mitochondrion inner membrane</location>
        <topology evidence="1">Multi-pass membrane protein</topology>
    </subcellularLocation>
</comment>
<evidence type="ECO:0000256" key="5">
    <source>
        <dbReference type="ARBA" id="ARBA00022792"/>
    </source>
</evidence>
<evidence type="ECO:0000256" key="1">
    <source>
        <dbReference type="ARBA" id="ARBA00004448"/>
    </source>
</evidence>
<dbReference type="AlphaFoldDB" id="A0AAX4H8D6"/>
<evidence type="ECO:0000256" key="10">
    <source>
        <dbReference type="RuleBase" id="RU000488"/>
    </source>
</evidence>
<dbReference type="PROSITE" id="PS50920">
    <property type="entry name" value="SOLCAR"/>
    <property type="match status" value="3"/>
</dbReference>
<organism evidence="12 13">
    <name type="scientific">Australozyma saopauloensis</name>
    <dbReference type="NCBI Taxonomy" id="291208"/>
    <lineage>
        <taxon>Eukaryota</taxon>
        <taxon>Fungi</taxon>
        <taxon>Dikarya</taxon>
        <taxon>Ascomycota</taxon>
        <taxon>Saccharomycotina</taxon>
        <taxon>Pichiomycetes</taxon>
        <taxon>Metschnikowiaceae</taxon>
        <taxon>Australozyma</taxon>
    </lineage>
</organism>
<gene>
    <name evidence="12" type="ORF">PUMCH_002145</name>
</gene>
<keyword evidence="13" id="KW-1185">Reference proteome</keyword>
<evidence type="ECO:0000256" key="7">
    <source>
        <dbReference type="ARBA" id="ARBA00023128"/>
    </source>
</evidence>
<dbReference type="Pfam" id="PF00153">
    <property type="entry name" value="Mito_carr"/>
    <property type="match status" value="3"/>
</dbReference>
<sequence>MQEESIRQVAAVPTLTGRDADRSALSTPLSQYSSAPTPVKVIDKHSLEYVVRSGIAGGLSGSAAKTLIAPLDRIKILFQTSNPEFLKYRGSFFGLFKAGQKILRNDGFFGLFQGHLVTLLRIFPYAAIKFVAYEQIRSILIPNDHYETAVLRFMAGSLSGLASVFLTYPLDLVRVRMAFQFHKCSDPSHHGILPYQHVRLWSVIRQVYAEHPPLKELDPRWLKFMRKKTPKPLIPLSNFYRGFGPTVLGMIPYAGVSFYVHDLLHDISRSKYFSKYLVSQSSTGSSGTKVVKVKHSTEHVNSRDSRKPLKAHAQLVAGGLAGMSSQTAAYPFEVIRRRMQVGGAVDSGRFLSFRNTAKLIFAESGMKGFFVGLLIGYLKVVPMVACSFYVYERGKLFLGI</sequence>
<keyword evidence="8 9" id="KW-0472">Membrane</keyword>
<feature type="repeat" description="Solcar" evidence="9">
    <location>
        <begin position="147"/>
        <end position="267"/>
    </location>
</feature>
<reference evidence="12 13" key="1">
    <citation type="submission" date="2023-10" db="EMBL/GenBank/DDBJ databases">
        <title>Draft Genome Sequence of Candida saopaulonensis from a very Premature Infant with Sepsis.</title>
        <authorList>
            <person name="Ning Y."/>
            <person name="Dai R."/>
            <person name="Xiao M."/>
            <person name="Xu Y."/>
            <person name="Yan Q."/>
            <person name="Zhang L."/>
        </authorList>
    </citation>
    <scope>NUCLEOTIDE SEQUENCE [LARGE SCALE GENOMIC DNA]</scope>
    <source>
        <strain evidence="12 13">19XY460</strain>
    </source>
</reference>
<keyword evidence="3 9" id="KW-0812">Transmembrane</keyword>
<accession>A0AAX4H8D6</accession>
<proteinExistence type="inferred from homology"/>
<dbReference type="RefSeq" id="XP_062877233.1">
    <property type="nucleotide sequence ID" value="XM_063021163.1"/>
</dbReference>
<dbReference type="EMBL" id="CP138895">
    <property type="protein sequence ID" value="WPK24850.1"/>
    <property type="molecule type" value="Genomic_DNA"/>
</dbReference>
<dbReference type="Gene3D" id="1.50.40.10">
    <property type="entry name" value="Mitochondrial carrier domain"/>
    <property type="match status" value="1"/>
</dbReference>
<evidence type="ECO:0000256" key="11">
    <source>
        <dbReference type="SAM" id="Phobius"/>
    </source>
</evidence>
<evidence type="ECO:0008006" key="14">
    <source>
        <dbReference type="Google" id="ProtNLM"/>
    </source>
</evidence>
<dbReference type="PANTHER" id="PTHR24089">
    <property type="entry name" value="SOLUTE CARRIER FAMILY 25"/>
    <property type="match status" value="1"/>
</dbReference>
<evidence type="ECO:0000313" key="12">
    <source>
        <dbReference type="EMBL" id="WPK24850.1"/>
    </source>
</evidence>
<evidence type="ECO:0000256" key="2">
    <source>
        <dbReference type="ARBA" id="ARBA00022448"/>
    </source>
</evidence>
<keyword evidence="2 10" id="KW-0813">Transport</keyword>
<dbReference type="InterPro" id="IPR023395">
    <property type="entry name" value="MCP_dom_sf"/>
</dbReference>
<keyword evidence="6 11" id="KW-1133">Transmembrane helix</keyword>
<dbReference type="InterPro" id="IPR018108">
    <property type="entry name" value="MCP_transmembrane"/>
</dbReference>
<feature type="repeat" description="Solcar" evidence="9">
    <location>
        <begin position="309"/>
        <end position="397"/>
    </location>
</feature>
<keyword evidence="4" id="KW-0677">Repeat</keyword>
<keyword evidence="7" id="KW-0496">Mitochondrion</keyword>